<protein>
    <submittedName>
        <fullName evidence="1">Uncharacterized protein</fullName>
    </submittedName>
</protein>
<gene>
    <name evidence="1" type="ORF">O6H91_10G083600</name>
</gene>
<sequence>MSHSSGSISLEVDTTPWGGQGRLVPTSHGAVSVIVCGDLDKPALLTYPDLALDCVSSFQGLFSFPETSSFLLHNFCVYHIDIPGHEIGAAAISSTERLLSVEDLADQVEDICRFFELQNVMCMGVTAGAYILCLFALKYQERVSGLILVSPICRSPSWTEWIQNKAMMNVLYFWGMCEYVQKKLLNRYFGETCRNSYANTLFEYSRVLNERQGINVMRFLKAINHRSDLTARLRKLERRTLICVGEDSPFYHESIHFSNNLSPRYISLVEVQGCGSLVIEEQPDYMWKSMESFLMEHGFQRPVLLPRKSFSASNLLSPPCLQAQLFSLESYGLKLKPIKTRMLVV</sequence>
<proteinExistence type="predicted"/>
<accession>A0ACC2CJ29</accession>
<name>A0ACC2CJ29_DIPCM</name>
<evidence type="ECO:0000313" key="1">
    <source>
        <dbReference type="EMBL" id="KAJ7541972.1"/>
    </source>
</evidence>
<evidence type="ECO:0000313" key="2">
    <source>
        <dbReference type="Proteomes" id="UP001162992"/>
    </source>
</evidence>
<comment type="caution">
    <text evidence="1">The sequence shown here is derived from an EMBL/GenBank/DDBJ whole genome shotgun (WGS) entry which is preliminary data.</text>
</comment>
<keyword evidence="2" id="KW-1185">Reference proteome</keyword>
<organism evidence="1 2">
    <name type="scientific">Diphasiastrum complanatum</name>
    <name type="common">Issler's clubmoss</name>
    <name type="synonym">Lycopodium complanatum</name>
    <dbReference type="NCBI Taxonomy" id="34168"/>
    <lineage>
        <taxon>Eukaryota</taxon>
        <taxon>Viridiplantae</taxon>
        <taxon>Streptophyta</taxon>
        <taxon>Embryophyta</taxon>
        <taxon>Tracheophyta</taxon>
        <taxon>Lycopodiopsida</taxon>
        <taxon>Lycopodiales</taxon>
        <taxon>Lycopodiaceae</taxon>
        <taxon>Lycopodioideae</taxon>
        <taxon>Diphasiastrum</taxon>
    </lineage>
</organism>
<dbReference type="Proteomes" id="UP001162992">
    <property type="component" value="Chromosome 10"/>
</dbReference>
<dbReference type="EMBL" id="CM055101">
    <property type="protein sequence ID" value="KAJ7541972.1"/>
    <property type="molecule type" value="Genomic_DNA"/>
</dbReference>
<reference evidence="2" key="1">
    <citation type="journal article" date="2024" name="Proc. Natl. Acad. Sci. U.S.A.">
        <title>Extraordinary preservation of gene collinearity over three hundred million years revealed in homosporous lycophytes.</title>
        <authorList>
            <person name="Li C."/>
            <person name="Wickell D."/>
            <person name="Kuo L.Y."/>
            <person name="Chen X."/>
            <person name="Nie B."/>
            <person name="Liao X."/>
            <person name="Peng D."/>
            <person name="Ji J."/>
            <person name="Jenkins J."/>
            <person name="Williams M."/>
            <person name="Shu S."/>
            <person name="Plott C."/>
            <person name="Barry K."/>
            <person name="Rajasekar S."/>
            <person name="Grimwood J."/>
            <person name="Han X."/>
            <person name="Sun S."/>
            <person name="Hou Z."/>
            <person name="He W."/>
            <person name="Dai G."/>
            <person name="Sun C."/>
            <person name="Schmutz J."/>
            <person name="Leebens-Mack J.H."/>
            <person name="Li F.W."/>
            <person name="Wang L."/>
        </authorList>
    </citation>
    <scope>NUCLEOTIDE SEQUENCE [LARGE SCALE GENOMIC DNA]</scope>
    <source>
        <strain evidence="2">cv. PW_Plant_1</strain>
    </source>
</reference>